<dbReference type="SUPFAM" id="SSF46689">
    <property type="entry name" value="Homeodomain-like"/>
    <property type="match status" value="1"/>
</dbReference>
<sequence>MQNFAKASLFDLIMLYLRQHNQALIPPEAGAIDPLRNAHVPVPVKQDLLKAIWRDGGAGPLLAIGQGIGDIAYDPVWRAALASATPAVLFDKWRRFEVFAHSQNRVAIRHVSKDHAVFQRYTVKGNAPGDPENLLICGLIIGLLETIGCRDLCCEMALESGKVLKVRDAGVFCEIKETDALVTTGWEIRWQGQAQSEHLSATSENPGQIDLPSIDDAKLRVLANEITNLLMKDVARQWTLAEVAYQTGYSKRTLQRKLQAANLSFSHLIRLVRIHEACHLIQTSDTPMTVIGFCAGFSDSAHFARDFRASMGLSPSDYRAVC</sequence>
<accession>A0A3B0RVF7</accession>
<dbReference type="PROSITE" id="PS01124">
    <property type="entry name" value="HTH_ARAC_FAMILY_2"/>
    <property type="match status" value="1"/>
</dbReference>
<dbReference type="Gene3D" id="1.10.10.60">
    <property type="entry name" value="Homeodomain-like"/>
    <property type="match status" value="1"/>
</dbReference>
<feature type="domain" description="HTH araC/xylS-type" evidence="4">
    <location>
        <begin position="224"/>
        <end position="321"/>
    </location>
</feature>
<evidence type="ECO:0000313" key="5">
    <source>
        <dbReference type="EMBL" id="VAV95081.1"/>
    </source>
</evidence>
<keyword evidence="3" id="KW-0804">Transcription</keyword>
<dbReference type="Pfam" id="PF12833">
    <property type="entry name" value="HTH_18"/>
    <property type="match status" value="1"/>
</dbReference>
<name>A0A3B0RVF7_9ZZZZ</name>
<proteinExistence type="predicted"/>
<protein>
    <recommendedName>
        <fullName evidence="4">HTH araC/xylS-type domain-containing protein</fullName>
    </recommendedName>
</protein>
<evidence type="ECO:0000256" key="2">
    <source>
        <dbReference type="ARBA" id="ARBA00023125"/>
    </source>
</evidence>
<evidence type="ECO:0000256" key="3">
    <source>
        <dbReference type="ARBA" id="ARBA00023163"/>
    </source>
</evidence>
<evidence type="ECO:0000256" key="1">
    <source>
        <dbReference type="ARBA" id="ARBA00023015"/>
    </source>
</evidence>
<evidence type="ECO:0000259" key="4">
    <source>
        <dbReference type="PROSITE" id="PS01124"/>
    </source>
</evidence>
<dbReference type="InterPro" id="IPR018060">
    <property type="entry name" value="HTH_AraC"/>
</dbReference>
<dbReference type="PROSITE" id="PS00041">
    <property type="entry name" value="HTH_ARAC_FAMILY_1"/>
    <property type="match status" value="1"/>
</dbReference>
<reference evidence="5" key="1">
    <citation type="submission" date="2018-06" db="EMBL/GenBank/DDBJ databases">
        <authorList>
            <person name="Zhirakovskaya E."/>
        </authorList>
    </citation>
    <scope>NUCLEOTIDE SEQUENCE</scope>
</reference>
<dbReference type="AlphaFoldDB" id="A0A3B0RVF7"/>
<organism evidence="5">
    <name type="scientific">hydrothermal vent metagenome</name>
    <dbReference type="NCBI Taxonomy" id="652676"/>
    <lineage>
        <taxon>unclassified sequences</taxon>
        <taxon>metagenomes</taxon>
        <taxon>ecological metagenomes</taxon>
    </lineage>
</organism>
<keyword evidence="1" id="KW-0805">Transcription regulation</keyword>
<dbReference type="GO" id="GO:0003700">
    <property type="term" value="F:DNA-binding transcription factor activity"/>
    <property type="evidence" value="ECO:0007669"/>
    <property type="project" value="InterPro"/>
</dbReference>
<dbReference type="PANTHER" id="PTHR43280:SF28">
    <property type="entry name" value="HTH-TYPE TRANSCRIPTIONAL ACTIVATOR RHAS"/>
    <property type="match status" value="1"/>
</dbReference>
<gene>
    <name evidence="5" type="ORF">MNBD_ALPHA08-2051</name>
</gene>
<dbReference type="InterPro" id="IPR018062">
    <property type="entry name" value="HTH_AraC-typ_CS"/>
</dbReference>
<keyword evidence="2" id="KW-0238">DNA-binding</keyword>
<dbReference type="EMBL" id="UOEC01000125">
    <property type="protein sequence ID" value="VAV95081.1"/>
    <property type="molecule type" value="Genomic_DNA"/>
</dbReference>
<dbReference type="InterPro" id="IPR009057">
    <property type="entry name" value="Homeodomain-like_sf"/>
</dbReference>
<dbReference type="GO" id="GO:0043565">
    <property type="term" value="F:sequence-specific DNA binding"/>
    <property type="evidence" value="ECO:0007669"/>
    <property type="project" value="InterPro"/>
</dbReference>
<dbReference type="PANTHER" id="PTHR43280">
    <property type="entry name" value="ARAC-FAMILY TRANSCRIPTIONAL REGULATOR"/>
    <property type="match status" value="1"/>
</dbReference>
<dbReference type="SMART" id="SM00342">
    <property type="entry name" value="HTH_ARAC"/>
    <property type="match status" value="1"/>
</dbReference>